<dbReference type="InterPro" id="IPR011055">
    <property type="entry name" value="Dup_hybrid_motif"/>
</dbReference>
<organism evidence="10 11">
    <name type="scientific">Allosphingosinicella deserti</name>
    <dbReference type="NCBI Taxonomy" id="2116704"/>
    <lineage>
        <taxon>Bacteria</taxon>
        <taxon>Pseudomonadati</taxon>
        <taxon>Pseudomonadota</taxon>
        <taxon>Alphaproteobacteria</taxon>
        <taxon>Sphingomonadales</taxon>
        <taxon>Sphingomonadaceae</taxon>
        <taxon>Allosphingosinicella</taxon>
    </lineage>
</organism>
<accession>A0A2P7QFW6</accession>
<dbReference type="RefSeq" id="WP_106515653.1">
    <property type="nucleotide sequence ID" value="NZ_PXYI01000011.1"/>
</dbReference>
<dbReference type="InterPro" id="IPR016047">
    <property type="entry name" value="M23ase_b-sheet_dom"/>
</dbReference>
<evidence type="ECO:0000256" key="4">
    <source>
        <dbReference type="ARBA" id="ARBA00022801"/>
    </source>
</evidence>
<evidence type="ECO:0000259" key="9">
    <source>
        <dbReference type="Pfam" id="PF01551"/>
    </source>
</evidence>
<keyword evidence="5" id="KW-0862">Zinc</keyword>
<evidence type="ECO:0000256" key="3">
    <source>
        <dbReference type="ARBA" id="ARBA00022723"/>
    </source>
</evidence>
<dbReference type="EMBL" id="PXYI01000011">
    <property type="protein sequence ID" value="PSJ36840.1"/>
    <property type="molecule type" value="Genomic_DNA"/>
</dbReference>
<feature type="transmembrane region" description="Helical" evidence="8">
    <location>
        <begin position="73"/>
        <end position="92"/>
    </location>
</feature>
<dbReference type="PANTHER" id="PTHR21666:SF288">
    <property type="entry name" value="CELL DIVISION PROTEIN YTFB"/>
    <property type="match status" value="1"/>
</dbReference>
<feature type="compositionally biased region" description="Basic and acidic residues" evidence="7">
    <location>
        <begin position="18"/>
        <end position="29"/>
    </location>
</feature>
<comment type="cofactor">
    <cofactor evidence="1">
        <name>Zn(2+)</name>
        <dbReference type="ChEBI" id="CHEBI:29105"/>
    </cofactor>
</comment>
<proteinExistence type="predicted"/>
<evidence type="ECO:0000313" key="10">
    <source>
        <dbReference type="EMBL" id="PSJ36840.1"/>
    </source>
</evidence>
<evidence type="ECO:0000256" key="8">
    <source>
        <dbReference type="SAM" id="Phobius"/>
    </source>
</evidence>
<keyword evidence="6" id="KW-0482">Metalloprotease</keyword>
<keyword evidence="2" id="KW-0645">Protease</keyword>
<dbReference type="InterPro" id="IPR050570">
    <property type="entry name" value="Cell_wall_metabolism_enzyme"/>
</dbReference>
<sequence length="479" mass="50865">MSDRDDSSFDPKTWVVRRPSESAAMRDSEPSFDVRSWGTGAAAPPTPPSPPPAATTVRLHDPFFASAEGRRQALGFVAGALLFLTGAAVAFVSREQPRGATQAKATKALAGTPERLSSRRTLVLAGAAEIEGTLRSAGVATSEAAEAARQAVGALGQQSGEIRLIFDLDTVGTGVRLIAIEATRSDGGGIVLSRLGDGRFAAKRLSAALKTRLTVVRGEMDSESFYSSAVAAGVTDSLISDFANAFSFDFDMQREVAPGDIFEAAFEQAYNPVGEAVGVPRLVYVSLRTSTKSRALYRFTPAGERDSGWFDGNGFSTVRSLMRTPVDSARITSQFGMRTHPILGYQKMHRGTDFAAPTGTPIFASGSATVDFAGPKGANGNFVRLRHENGWQTLYLHMNRILPGVVAGARVAQGQQIGEVGTTGRSTGPHLHYEVHVEGQPIDPLSIETGAGKSLSDDMLAAFRKERDRVDAQRARSGG</sequence>
<protein>
    <recommendedName>
        <fullName evidence="9">M23ase beta-sheet core domain-containing protein</fullName>
    </recommendedName>
</protein>
<dbReference type="PANTHER" id="PTHR21666">
    <property type="entry name" value="PEPTIDASE-RELATED"/>
    <property type="match status" value="1"/>
</dbReference>
<keyword evidence="11" id="KW-1185">Reference proteome</keyword>
<gene>
    <name evidence="10" type="ORF">C7I55_24315</name>
</gene>
<dbReference type="AlphaFoldDB" id="A0A2P7QFW6"/>
<dbReference type="CDD" id="cd12797">
    <property type="entry name" value="M23_peptidase"/>
    <property type="match status" value="1"/>
</dbReference>
<reference evidence="10 11" key="1">
    <citation type="submission" date="2018-03" db="EMBL/GenBank/DDBJ databases">
        <title>The draft genome of Sphingosinicella sp. GL-C-18.</title>
        <authorList>
            <person name="Liu L."/>
            <person name="Li L."/>
            <person name="Liang L."/>
            <person name="Zhang X."/>
            <person name="Wang T."/>
        </authorList>
    </citation>
    <scope>NUCLEOTIDE SEQUENCE [LARGE SCALE GENOMIC DNA]</scope>
    <source>
        <strain evidence="10 11">GL-C-18</strain>
    </source>
</reference>
<evidence type="ECO:0000256" key="1">
    <source>
        <dbReference type="ARBA" id="ARBA00001947"/>
    </source>
</evidence>
<dbReference type="GO" id="GO:0004222">
    <property type="term" value="F:metalloendopeptidase activity"/>
    <property type="evidence" value="ECO:0007669"/>
    <property type="project" value="TreeGrafter"/>
</dbReference>
<comment type="caution">
    <text evidence="10">The sequence shown here is derived from an EMBL/GenBank/DDBJ whole genome shotgun (WGS) entry which is preliminary data.</text>
</comment>
<keyword evidence="4" id="KW-0378">Hydrolase</keyword>
<evidence type="ECO:0000256" key="7">
    <source>
        <dbReference type="SAM" id="MobiDB-lite"/>
    </source>
</evidence>
<feature type="domain" description="M23ase beta-sheet core" evidence="9">
    <location>
        <begin position="347"/>
        <end position="444"/>
    </location>
</feature>
<evidence type="ECO:0000256" key="5">
    <source>
        <dbReference type="ARBA" id="ARBA00022833"/>
    </source>
</evidence>
<dbReference type="OrthoDB" id="9805070at2"/>
<dbReference type="Gene3D" id="2.70.70.10">
    <property type="entry name" value="Glucose Permease (Domain IIA)"/>
    <property type="match status" value="1"/>
</dbReference>
<evidence type="ECO:0000313" key="11">
    <source>
        <dbReference type="Proteomes" id="UP000241167"/>
    </source>
</evidence>
<dbReference type="Pfam" id="PF01551">
    <property type="entry name" value="Peptidase_M23"/>
    <property type="match status" value="1"/>
</dbReference>
<dbReference type="Gene3D" id="3.10.450.350">
    <property type="match status" value="1"/>
</dbReference>
<dbReference type="GO" id="GO:0046872">
    <property type="term" value="F:metal ion binding"/>
    <property type="evidence" value="ECO:0007669"/>
    <property type="project" value="UniProtKB-KW"/>
</dbReference>
<keyword evidence="8" id="KW-1133">Transmembrane helix</keyword>
<dbReference type="Proteomes" id="UP000241167">
    <property type="component" value="Unassembled WGS sequence"/>
</dbReference>
<dbReference type="SUPFAM" id="SSF51261">
    <property type="entry name" value="Duplicated hybrid motif"/>
    <property type="match status" value="1"/>
</dbReference>
<feature type="compositionally biased region" description="Pro residues" evidence="7">
    <location>
        <begin position="44"/>
        <end position="53"/>
    </location>
</feature>
<evidence type="ECO:0000256" key="2">
    <source>
        <dbReference type="ARBA" id="ARBA00022670"/>
    </source>
</evidence>
<keyword evidence="8" id="KW-0472">Membrane</keyword>
<dbReference type="GO" id="GO:0006508">
    <property type="term" value="P:proteolysis"/>
    <property type="evidence" value="ECO:0007669"/>
    <property type="project" value="UniProtKB-KW"/>
</dbReference>
<keyword evidence="3" id="KW-0479">Metal-binding</keyword>
<name>A0A2P7QFW6_9SPHN</name>
<evidence type="ECO:0000256" key="6">
    <source>
        <dbReference type="ARBA" id="ARBA00023049"/>
    </source>
</evidence>
<feature type="region of interest" description="Disordered" evidence="7">
    <location>
        <begin position="1"/>
        <end position="54"/>
    </location>
</feature>
<keyword evidence="8" id="KW-0812">Transmembrane</keyword>